<proteinExistence type="predicted"/>
<feature type="region of interest" description="Disordered" evidence="1">
    <location>
        <begin position="89"/>
        <end position="108"/>
    </location>
</feature>
<feature type="region of interest" description="Disordered" evidence="1">
    <location>
        <begin position="124"/>
        <end position="200"/>
    </location>
</feature>
<comment type="caution">
    <text evidence="2">The sequence shown here is derived from an EMBL/GenBank/DDBJ whole genome shotgun (WGS) entry which is preliminary data.</text>
</comment>
<feature type="compositionally biased region" description="Polar residues" evidence="1">
    <location>
        <begin position="24"/>
        <end position="34"/>
    </location>
</feature>
<dbReference type="AlphaFoldDB" id="A0A1C7LRQ3"/>
<evidence type="ECO:0000256" key="1">
    <source>
        <dbReference type="SAM" id="MobiDB-lite"/>
    </source>
</evidence>
<feature type="compositionally biased region" description="Polar residues" evidence="1">
    <location>
        <begin position="89"/>
        <end position="104"/>
    </location>
</feature>
<dbReference type="OMA" id="NNCFDAR"/>
<organism evidence="2 3">
    <name type="scientific">Grifola frondosa</name>
    <name type="common">Maitake</name>
    <name type="synonym">Polyporus frondosus</name>
    <dbReference type="NCBI Taxonomy" id="5627"/>
    <lineage>
        <taxon>Eukaryota</taxon>
        <taxon>Fungi</taxon>
        <taxon>Dikarya</taxon>
        <taxon>Basidiomycota</taxon>
        <taxon>Agaricomycotina</taxon>
        <taxon>Agaricomycetes</taxon>
        <taxon>Polyporales</taxon>
        <taxon>Grifolaceae</taxon>
        <taxon>Grifola</taxon>
    </lineage>
</organism>
<dbReference type="EMBL" id="LUGG01000024">
    <property type="protein sequence ID" value="OBZ67373.1"/>
    <property type="molecule type" value="Genomic_DNA"/>
</dbReference>
<evidence type="ECO:0000313" key="3">
    <source>
        <dbReference type="Proteomes" id="UP000092993"/>
    </source>
</evidence>
<sequence>MFPFAQSDTAVPSHIKTTVTASQAHTAGFNTSMPPRTAARHSKKRRVEPVPEQTLTHHKEQGVTREITVTDMGDVNVNNRAFSATITTPEGSATIGTPSSTQGPVNVKQDEDVMPALIPLEVGDDYDVDYDDDDPPPPLEPADDDCLDPATNSSPSLQAVDEGPPCLDHADDGPPSLEVADDGPLPLEPAHNSAAPLDSTEIINPGYLPDTFVEYVYTTDVVIDMLTFQNSRLTAFVELNDVGSARFSIAHIPATATWGIPTARDNALSKILCYEDKPMLIWLVGQVKSLWFYTFGGDPQEKVNIALTPLRDVDIAATRNLINLHANPPGSMVFDPIYVSKYMMSRSKNKTIRTPAPFTRVYDATKQYSPKSTMKQISAAALDEHDVVLVECFLTRWQTDDKATRTKRWVEWCCGLELNTVSLLFSAPDTSKDLRLNLDDEIAFM</sequence>
<gene>
    <name evidence="2" type="ORF">A0H81_12739</name>
</gene>
<feature type="compositionally biased region" description="Acidic residues" evidence="1">
    <location>
        <begin position="124"/>
        <end position="147"/>
    </location>
</feature>
<dbReference type="OrthoDB" id="2804655at2759"/>
<reference evidence="2 3" key="1">
    <citation type="submission" date="2016-03" db="EMBL/GenBank/DDBJ databases">
        <title>Whole genome sequencing of Grifola frondosa 9006-11.</title>
        <authorList>
            <person name="Min B."/>
            <person name="Park H."/>
            <person name="Kim J.-G."/>
            <person name="Cho H."/>
            <person name="Oh Y.-L."/>
            <person name="Kong W.-S."/>
            <person name="Choi I.-G."/>
        </authorList>
    </citation>
    <scope>NUCLEOTIDE SEQUENCE [LARGE SCALE GENOMIC DNA]</scope>
    <source>
        <strain evidence="2 3">9006-11</strain>
    </source>
</reference>
<accession>A0A1C7LRQ3</accession>
<evidence type="ECO:0000313" key="2">
    <source>
        <dbReference type="EMBL" id="OBZ67373.1"/>
    </source>
</evidence>
<keyword evidence="3" id="KW-1185">Reference proteome</keyword>
<protein>
    <submittedName>
        <fullName evidence="2">Uncharacterized protein</fullName>
    </submittedName>
</protein>
<name>A0A1C7LRQ3_GRIFR</name>
<feature type="region of interest" description="Disordered" evidence="1">
    <location>
        <begin position="24"/>
        <end position="60"/>
    </location>
</feature>
<dbReference type="Proteomes" id="UP000092993">
    <property type="component" value="Unassembled WGS sequence"/>
</dbReference>